<comment type="caution">
    <text evidence="1">The sequence shown here is derived from an EMBL/GenBank/DDBJ whole genome shotgun (WGS) entry which is preliminary data.</text>
</comment>
<name>A0A2S9GSC4_9BURK</name>
<accession>A0A2S9GSC4</accession>
<sequence length="200" mass="23160">MKDYLYLWNDPDRQFLVASGIEFKDFLKSLDNLGGIALIEHQSEISEFDPNSRFEFVSSSNIPKLINENIYSWGNFVWADYADSTIPIISDKEIAELLFFAHKVVPLTTSKIASLNNKYLAYIHDDGWYLQLHYSNWEHIKNLIESLKITNIGAINLSDLKQGKYALWLQGGVIHHEEMTHDVDIVLNRRLFVNGKKIKK</sequence>
<gene>
    <name evidence="1" type="ORF">S2091_4703</name>
</gene>
<protein>
    <submittedName>
        <fullName evidence="1">Uncharacterized protein</fullName>
    </submittedName>
</protein>
<proteinExistence type="predicted"/>
<keyword evidence="2" id="KW-1185">Reference proteome</keyword>
<evidence type="ECO:0000313" key="1">
    <source>
        <dbReference type="EMBL" id="PRC90596.1"/>
    </source>
</evidence>
<dbReference type="EMBL" id="PUGF01000046">
    <property type="protein sequence ID" value="PRC90596.1"/>
    <property type="molecule type" value="Genomic_DNA"/>
</dbReference>
<dbReference type="AlphaFoldDB" id="A0A2S9GSC4"/>
<reference evidence="1 2" key="1">
    <citation type="submission" date="2018-02" db="EMBL/GenBank/DDBJ databases">
        <title>Solimicrobium silvestre gen. nov., sp. nov., isolated from alpine forest soil.</title>
        <authorList>
            <person name="Margesin R."/>
            <person name="Albuquerque L."/>
            <person name="Zhang D.-C."/>
            <person name="Froufe H.J.C."/>
            <person name="Severino R."/>
            <person name="Roxo I."/>
            <person name="Egas C."/>
            <person name="Da Costa M.S."/>
        </authorList>
    </citation>
    <scope>NUCLEOTIDE SEQUENCE [LARGE SCALE GENOMIC DNA]</scope>
    <source>
        <strain evidence="1 2">S20-91</strain>
    </source>
</reference>
<dbReference type="RefSeq" id="WP_105534420.1">
    <property type="nucleotide sequence ID" value="NZ_PUGF01000046.1"/>
</dbReference>
<organism evidence="1 2">
    <name type="scientific">Solimicrobium silvestre</name>
    <dbReference type="NCBI Taxonomy" id="2099400"/>
    <lineage>
        <taxon>Bacteria</taxon>
        <taxon>Pseudomonadati</taxon>
        <taxon>Pseudomonadota</taxon>
        <taxon>Betaproteobacteria</taxon>
        <taxon>Burkholderiales</taxon>
        <taxon>Oxalobacteraceae</taxon>
        <taxon>Solimicrobium</taxon>
    </lineage>
</organism>
<dbReference type="Proteomes" id="UP000237839">
    <property type="component" value="Unassembled WGS sequence"/>
</dbReference>
<evidence type="ECO:0000313" key="2">
    <source>
        <dbReference type="Proteomes" id="UP000237839"/>
    </source>
</evidence>
<dbReference type="OrthoDB" id="8704087at2"/>